<dbReference type="KEGG" id="nli:G3M70_12720"/>
<dbReference type="InterPro" id="IPR013149">
    <property type="entry name" value="ADH-like_C"/>
</dbReference>
<evidence type="ECO:0000256" key="6">
    <source>
        <dbReference type="RuleBase" id="RU361277"/>
    </source>
</evidence>
<dbReference type="PROSITE" id="PS00059">
    <property type="entry name" value="ADH_ZINC"/>
    <property type="match status" value="1"/>
</dbReference>
<comment type="cofactor">
    <cofactor evidence="1 6">
        <name>Zn(2+)</name>
        <dbReference type="ChEBI" id="CHEBI:29105"/>
    </cofactor>
</comment>
<dbReference type="Pfam" id="PF08240">
    <property type="entry name" value="ADH_N"/>
    <property type="match status" value="1"/>
</dbReference>
<evidence type="ECO:0000313" key="9">
    <source>
        <dbReference type="Proteomes" id="UP000594688"/>
    </source>
</evidence>
<dbReference type="InterPro" id="IPR011032">
    <property type="entry name" value="GroES-like_sf"/>
</dbReference>
<dbReference type="InterPro" id="IPR036291">
    <property type="entry name" value="NAD(P)-bd_dom_sf"/>
</dbReference>
<dbReference type="Pfam" id="PF00107">
    <property type="entry name" value="ADH_zinc_N"/>
    <property type="match status" value="1"/>
</dbReference>
<dbReference type="Gene3D" id="3.90.180.10">
    <property type="entry name" value="Medium-chain alcohol dehydrogenases, catalytic domain"/>
    <property type="match status" value="1"/>
</dbReference>
<evidence type="ECO:0000259" key="7">
    <source>
        <dbReference type="SMART" id="SM00829"/>
    </source>
</evidence>
<dbReference type="InterPro" id="IPR020843">
    <property type="entry name" value="ER"/>
</dbReference>
<evidence type="ECO:0000256" key="1">
    <source>
        <dbReference type="ARBA" id="ARBA00001947"/>
    </source>
</evidence>
<reference evidence="8 9" key="1">
    <citation type="submission" date="2020-02" db="EMBL/GenBank/DDBJ databases">
        <title>Genomic and physiological characterization of two novel Nitrospinaceae genera.</title>
        <authorList>
            <person name="Mueller A.J."/>
            <person name="Jung M.-Y."/>
            <person name="Strachan C.R."/>
            <person name="Herbold C.W."/>
            <person name="Kirkegaard R.H."/>
            <person name="Daims H."/>
        </authorList>
    </citation>
    <scope>NUCLEOTIDE SEQUENCE [LARGE SCALE GENOMIC DNA]</scope>
    <source>
        <strain evidence="8">EB</strain>
    </source>
</reference>
<dbReference type="SMART" id="SM00829">
    <property type="entry name" value="PKS_ER"/>
    <property type="match status" value="1"/>
</dbReference>
<accession>A0A7T0BYA4</accession>
<keyword evidence="3 6" id="KW-0479">Metal-binding</keyword>
<organism evidence="8 9">
    <name type="scientific">Candidatus Nitronauta litoralis</name>
    <dbReference type="NCBI Taxonomy" id="2705533"/>
    <lineage>
        <taxon>Bacteria</taxon>
        <taxon>Pseudomonadati</taxon>
        <taxon>Nitrospinota/Tectimicrobiota group</taxon>
        <taxon>Nitrospinota</taxon>
        <taxon>Nitrospinia</taxon>
        <taxon>Nitrospinales</taxon>
        <taxon>Nitrospinaceae</taxon>
        <taxon>Candidatus Nitronauta</taxon>
    </lineage>
</organism>
<dbReference type="AlphaFoldDB" id="A0A7T0BYA4"/>
<dbReference type="InterPro" id="IPR013154">
    <property type="entry name" value="ADH-like_N"/>
</dbReference>
<dbReference type="EMBL" id="CP048685">
    <property type="protein sequence ID" value="QPJ62692.1"/>
    <property type="molecule type" value="Genomic_DNA"/>
</dbReference>
<evidence type="ECO:0000256" key="2">
    <source>
        <dbReference type="ARBA" id="ARBA00008072"/>
    </source>
</evidence>
<evidence type="ECO:0000256" key="5">
    <source>
        <dbReference type="ARBA" id="ARBA00023002"/>
    </source>
</evidence>
<dbReference type="InterPro" id="IPR002328">
    <property type="entry name" value="ADH_Zn_CS"/>
</dbReference>
<dbReference type="Proteomes" id="UP000594688">
    <property type="component" value="Chromosome"/>
</dbReference>
<proteinExistence type="inferred from homology"/>
<evidence type="ECO:0000256" key="3">
    <source>
        <dbReference type="ARBA" id="ARBA00022723"/>
    </source>
</evidence>
<feature type="domain" description="Enoyl reductase (ER)" evidence="7">
    <location>
        <begin position="8"/>
        <end position="335"/>
    </location>
</feature>
<dbReference type="PANTHER" id="PTHR43350:SF2">
    <property type="entry name" value="GROES-LIKE ZINC-BINDING ALCOHOL DEHYDROGENASE FAMILY PROTEIN"/>
    <property type="match status" value="1"/>
</dbReference>
<sequence>MPQAAVLTAPQILTIEDRPPQTPGEGEVIISVEHTGVCGTDLALFSGDYPSPLPLVCGHEFVGRVTELGKGVEAHWNNRRITAEINNSCTAYKRNSLCTACRKGIPGHCLNRDVTGIIQRDGAFAEQVRVPAGTLHEIPEDLDPLTAVLTEPLAAALQTFEMTPIKGNETIVVLGPGRLGILVVFIAALKGARVIACSRSQSKRKRALKFGASEAFDPENISENVMEITEGLGADMVVDVTGKPEGIDLAINLVRPRGVVSVKTTCGLPAKGINMTKLVVDEVQIQGSRCGPFDKALTLLSEHQNKLRPLITSVRPLKEAQDAVESAFLESKVVLAMPTDY</sequence>
<dbReference type="GO" id="GO:0016616">
    <property type="term" value="F:oxidoreductase activity, acting on the CH-OH group of donors, NAD or NADP as acceptor"/>
    <property type="evidence" value="ECO:0007669"/>
    <property type="project" value="UniProtKB-ARBA"/>
</dbReference>
<protein>
    <submittedName>
        <fullName evidence="8">Alcohol dehydrogenase catalytic domain-containing protein</fullName>
    </submittedName>
</protein>
<dbReference type="SUPFAM" id="SSF50129">
    <property type="entry name" value="GroES-like"/>
    <property type="match status" value="1"/>
</dbReference>
<keyword evidence="5" id="KW-0560">Oxidoreductase</keyword>
<keyword evidence="4 6" id="KW-0862">Zinc</keyword>
<comment type="similarity">
    <text evidence="2 6">Belongs to the zinc-containing alcohol dehydrogenase family.</text>
</comment>
<dbReference type="GO" id="GO:0008270">
    <property type="term" value="F:zinc ion binding"/>
    <property type="evidence" value="ECO:0007669"/>
    <property type="project" value="InterPro"/>
</dbReference>
<name>A0A7T0BYA4_9BACT</name>
<gene>
    <name evidence="8" type="ORF">G3M70_12720</name>
</gene>
<dbReference type="Gene3D" id="3.40.50.720">
    <property type="entry name" value="NAD(P)-binding Rossmann-like Domain"/>
    <property type="match status" value="1"/>
</dbReference>
<dbReference type="PANTHER" id="PTHR43350">
    <property type="entry name" value="NAD-DEPENDENT ALCOHOL DEHYDROGENASE"/>
    <property type="match status" value="1"/>
</dbReference>
<evidence type="ECO:0000313" key="8">
    <source>
        <dbReference type="EMBL" id="QPJ62692.1"/>
    </source>
</evidence>
<evidence type="ECO:0000256" key="4">
    <source>
        <dbReference type="ARBA" id="ARBA00022833"/>
    </source>
</evidence>
<dbReference type="SUPFAM" id="SSF51735">
    <property type="entry name" value="NAD(P)-binding Rossmann-fold domains"/>
    <property type="match status" value="1"/>
</dbReference>